<dbReference type="Pfam" id="PF01476">
    <property type="entry name" value="LysM"/>
    <property type="match status" value="1"/>
</dbReference>
<dbReference type="CDD" id="cd00118">
    <property type="entry name" value="LysM"/>
    <property type="match status" value="1"/>
</dbReference>
<dbReference type="Gene3D" id="3.10.350.10">
    <property type="entry name" value="LysM domain"/>
    <property type="match status" value="1"/>
</dbReference>
<proteinExistence type="predicted"/>
<name>A0AAD9SP68_PHOAM</name>
<accession>A0AAD9SP68</accession>
<dbReference type="SMART" id="SM00257">
    <property type="entry name" value="LysM"/>
    <property type="match status" value="1"/>
</dbReference>
<dbReference type="InterPro" id="IPR018392">
    <property type="entry name" value="LysM"/>
</dbReference>
<protein>
    <recommendedName>
        <fullName evidence="2">LysM domain-containing protein</fullName>
    </recommendedName>
</protein>
<feature type="signal peptide" evidence="1">
    <location>
        <begin position="1"/>
        <end position="18"/>
    </location>
</feature>
<keyword evidence="1" id="KW-0732">Signal</keyword>
<dbReference type="SUPFAM" id="SSF54106">
    <property type="entry name" value="LysM domain"/>
    <property type="match status" value="1"/>
</dbReference>
<gene>
    <name evidence="3" type="ORF">N8I77_001484</name>
</gene>
<evidence type="ECO:0000313" key="3">
    <source>
        <dbReference type="EMBL" id="KAK2614678.1"/>
    </source>
</evidence>
<dbReference type="InterPro" id="IPR036779">
    <property type="entry name" value="LysM_dom_sf"/>
</dbReference>
<dbReference type="EMBL" id="JAUJFL010000001">
    <property type="protein sequence ID" value="KAK2614678.1"/>
    <property type="molecule type" value="Genomic_DNA"/>
</dbReference>
<keyword evidence="4" id="KW-1185">Reference proteome</keyword>
<dbReference type="AlphaFoldDB" id="A0AAD9SP68"/>
<evidence type="ECO:0000313" key="4">
    <source>
        <dbReference type="Proteomes" id="UP001265746"/>
    </source>
</evidence>
<feature type="domain" description="LysM" evidence="2">
    <location>
        <begin position="32"/>
        <end position="76"/>
    </location>
</feature>
<evidence type="ECO:0000259" key="2">
    <source>
        <dbReference type="PROSITE" id="PS51782"/>
    </source>
</evidence>
<dbReference type="Proteomes" id="UP001265746">
    <property type="component" value="Unassembled WGS sequence"/>
</dbReference>
<organism evidence="3 4">
    <name type="scientific">Phomopsis amygdali</name>
    <name type="common">Fusicoccum amygdali</name>
    <dbReference type="NCBI Taxonomy" id="1214568"/>
    <lineage>
        <taxon>Eukaryota</taxon>
        <taxon>Fungi</taxon>
        <taxon>Dikarya</taxon>
        <taxon>Ascomycota</taxon>
        <taxon>Pezizomycotina</taxon>
        <taxon>Sordariomycetes</taxon>
        <taxon>Sordariomycetidae</taxon>
        <taxon>Diaporthales</taxon>
        <taxon>Diaporthaceae</taxon>
        <taxon>Diaporthe</taxon>
    </lineage>
</organism>
<evidence type="ECO:0000256" key="1">
    <source>
        <dbReference type="SAM" id="SignalP"/>
    </source>
</evidence>
<comment type="caution">
    <text evidence="3">The sequence shown here is derived from an EMBL/GenBank/DDBJ whole genome shotgun (WGS) entry which is preliminary data.</text>
</comment>
<reference evidence="3" key="1">
    <citation type="submission" date="2023-06" db="EMBL/GenBank/DDBJ databases">
        <authorList>
            <person name="Noh H."/>
        </authorList>
    </citation>
    <scope>NUCLEOTIDE SEQUENCE</scope>
    <source>
        <strain evidence="3">DUCC20226</strain>
    </source>
</reference>
<sequence length="79" mass="8102">MRSFITLSVLALAASAVAKRGCRHDPNHAGSGWYQVVSGDTLNDIAADFGSDADTLAAASGIANKDVIFPGDIITVPCP</sequence>
<dbReference type="PROSITE" id="PS51782">
    <property type="entry name" value="LYSM"/>
    <property type="match status" value="1"/>
</dbReference>
<feature type="chain" id="PRO_5042217307" description="LysM domain-containing protein" evidence="1">
    <location>
        <begin position="19"/>
        <end position="79"/>
    </location>
</feature>